<evidence type="ECO:0008006" key="2">
    <source>
        <dbReference type="Google" id="ProtNLM"/>
    </source>
</evidence>
<dbReference type="CDD" id="cd01646">
    <property type="entry name" value="RT_Bac_retron_I"/>
    <property type="match status" value="1"/>
</dbReference>
<dbReference type="NCBIfam" id="NF041748">
    <property type="entry name" value="Drt3b"/>
    <property type="match status" value="1"/>
</dbReference>
<dbReference type="AlphaFoldDB" id="A0A5Q4ZSE0"/>
<dbReference type="EMBL" id="LR721750">
    <property type="protein sequence ID" value="VVV03797.1"/>
    <property type="molecule type" value="Genomic_DNA"/>
</dbReference>
<gene>
    <name evidence="1" type="ORF">AW0309160_01180</name>
</gene>
<name>A0A5Q4ZSE0_9GAMM</name>
<reference evidence="1" key="1">
    <citation type="submission" date="2019-09" db="EMBL/GenBank/DDBJ databases">
        <authorList>
            <person name="Hjerde E."/>
        </authorList>
    </citation>
    <scope>NUCLEOTIDE SEQUENCE</scope>
    <source>
        <strain evidence="1">06/09/160</strain>
    </source>
</reference>
<sequence length="641" mass="74957">MASEIKINKHDYNRIVLTEVQPYELPFIVTNEGFYSYLSDKKNHDFFRTLFSSLKETKPFDFKIKKSESSTRKLSLIHPYGQAKFVSFYRNHNEIIKSKCSISKYSLRYPVDTALFYLETPEIDVESQIKDEGVDLQSDNEQVIPAYASSFFTYKKYNFLYKFYDSYTFHRIERKFCKLHKFDVSKCFENLSTDMLPTALRGEELLRSTRNSNSSFESVFSDLISYVNYGRNHGIVIGPEFSRIYAEILLQKIDSKIELSLAHSNIRYGRDYVIKRYVDDYFLFYNDDNLLFPIKKCAQDNLSNYKLFINESKDEHLNRPFITGVTSAKMSISAFFDDLFNHVNIDLKKEELTTTSSFYNYNKISNKFITKLKCIVSNHEVAYESISGYFLTILRRKISELSHVYSASNMDSNTSDSISRFLLLIVEVSFFIYSMDSRVRSTYIISEIILQISDICKKLDYESELMITDKIIQEAKFSIKNSIRGIENVESLNLALSLQSLNTENSLSNDDIKNLLNVKDEVATVNYFQLVVGLYFIKNNSNFYKLKVDLCDKAFNKVFSCSNPLQDSESVHIIFDTLRCPYLTDKFKSKIIDKLYDMNVIPQSVSKEELIECICNNDWFVDWSELSIKRLLKKKQLRSPY</sequence>
<organism evidence="1">
    <name type="scientific">Aliivibrio wodanis</name>
    <dbReference type="NCBI Taxonomy" id="80852"/>
    <lineage>
        <taxon>Bacteria</taxon>
        <taxon>Pseudomonadati</taxon>
        <taxon>Pseudomonadota</taxon>
        <taxon>Gammaproteobacteria</taxon>
        <taxon>Vibrionales</taxon>
        <taxon>Vibrionaceae</taxon>
        <taxon>Aliivibrio</taxon>
    </lineage>
</organism>
<protein>
    <recommendedName>
        <fullName evidence="2">Reverse transcriptase domain-containing protein</fullName>
    </recommendedName>
</protein>
<accession>A0A5Q4ZSE0</accession>
<proteinExistence type="predicted"/>
<evidence type="ECO:0000313" key="1">
    <source>
        <dbReference type="EMBL" id="VVV03797.1"/>
    </source>
</evidence>